<comment type="caution">
    <text evidence="1">The sequence shown here is derived from an EMBL/GenBank/DDBJ whole genome shotgun (WGS) entry which is preliminary data.</text>
</comment>
<protein>
    <submittedName>
        <fullName evidence="1">Uncharacterized protein</fullName>
    </submittedName>
</protein>
<dbReference type="RefSeq" id="WP_017041672.1">
    <property type="nucleotide sequence ID" value="NZ_AJYQ02000078.1"/>
</dbReference>
<name>A0A1E5BGB6_9VIBR</name>
<evidence type="ECO:0000313" key="1">
    <source>
        <dbReference type="EMBL" id="OEE35316.1"/>
    </source>
</evidence>
<dbReference type="Proteomes" id="UP000094741">
    <property type="component" value="Unassembled WGS sequence"/>
</dbReference>
<dbReference type="OrthoDB" id="10015004at2"/>
<dbReference type="AlphaFoldDB" id="A0A1E5BGB6"/>
<accession>A0A1E5BGB6</accession>
<organism evidence="1 2">
    <name type="scientific">Vibrio genomosp. F10 str. ZF-129</name>
    <dbReference type="NCBI Taxonomy" id="1187848"/>
    <lineage>
        <taxon>Bacteria</taxon>
        <taxon>Pseudomonadati</taxon>
        <taxon>Pseudomonadota</taxon>
        <taxon>Gammaproteobacteria</taxon>
        <taxon>Vibrionales</taxon>
        <taxon>Vibrionaceae</taxon>
        <taxon>Vibrio</taxon>
    </lineage>
</organism>
<evidence type="ECO:0000313" key="2">
    <source>
        <dbReference type="Proteomes" id="UP000094741"/>
    </source>
</evidence>
<dbReference type="EMBL" id="AJYQ02000078">
    <property type="protein sequence ID" value="OEE35316.1"/>
    <property type="molecule type" value="Genomic_DNA"/>
</dbReference>
<sequence>MTEVSNWSTLDIAVKPLDEAVQVEGISDELGKDALTAVTSLFDKNSIDPSWSFFKSSPDIANLNITIKDDKLPNEDHYPAILDAIYSSLGLSHLSHDVIINSSSIRNTVDWASLQIIFEANLDAELPTPPPASISTCIDMILTALGRNVINPIWCFSSDIPQGLILNIALPVSYITHAASKLSEELLKELHEVLLFKKPMIESRIDAVHFCPSIEGVSRSSSGTTGIKYSIDKFCYAVSDTSISFNDLNNDDLTDIIKGNLRLQASKLAGSSRCLDDGMISIGCIEYDPDTFQTRKNGNGEVAHYCDLSFNMNVDLTGPFLFGVYLENEMGTLVGKEICMKRSAEDINYNLSSFGDMFAKRLTGLNYPYIQMQKQTAIYSSNAKDREALAKLCEEVAHFIELSALTENFPIECFSFEPLADDNNNVYKFALGFQCSDSTLINELQLSLNEIRFNNPDLSYWTDSFTKPLIMVHP</sequence>
<reference evidence="1 2" key="1">
    <citation type="journal article" date="2012" name="Science">
        <title>Ecological populations of bacteria act as socially cohesive units of antibiotic production and resistance.</title>
        <authorList>
            <person name="Cordero O.X."/>
            <person name="Wildschutte H."/>
            <person name="Kirkup B."/>
            <person name="Proehl S."/>
            <person name="Ngo L."/>
            <person name="Hussain F."/>
            <person name="Le Roux F."/>
            <person name="Mincer T."/>
            <person name="Polz M.F."/>
        </authorList>
    </citation>
    <scope>NUCLEOTIDE SEQUENCE [LARGE SCALE GENOMIC DNA]</scope>
    <source>
        <strain evidence="1 2">ZF-129</strain>
    </source>
</reference>
<gene>
    <name evidence="1" type="ORF">A1QO_00725</name>
</gene>
<proteinExistence type="predicted"/>